<dbReference type="RefSeq" id="WP_013618992.1">
    <property type="nucleotide sequence ID" value="NC_015164.1"/>
</dbReference>
<dbReference type="Proteomes" id="UP000007486">
    <property type="component" value="Chromosome"/>
</dbReference>
<dbReference type="OrthoDB" id="9765957at2"/>
<feature type="signal peptide" evidence="1">
    <location>
        <begin position="1"/>
        <end position="23"/>
    </location>
</feature>
<evidence type="ECO:0000256" key="1">
    <source>
        <dbReference type="SAM" id="SignalP"/>
    </source>
</evidence>
<name>F0R359_PHOSB</name>
<protein>
    <recommendedName>
        <fullName evidence="4">Curli production assembly/transport component CsgG</fullName>
    </recommendedName>
</protein>
<dbReference type="AlphaFoldDB" id="F0R359"/>
<sequence>MVTLKKLFFLIIMSLGVALYSSAQEALKNSDEVTLVVSGDGYNKEEATNVALRSAIEQTFGTFVSSNSEILNDKLVKDEIITVSSGSIKNFSYVTEFQRDGKYFITLKAIVSIGKLVEYTKSKGGQTELAGALFATKVKMNKLYAENEMKALQNLRKEIKSFLPYIFDYEIQVEDPTEYQDSDSTEYHCDAQVEIKVNDNINLIRDIFYNTLQAISLPYIEQEEYRKMKLNITNIAIQNSNDGGYYYLRNTRDDLYNFFSLLQKDILQEVLSFKVIDNIGEYKFIYSDFYDYNYTSRNQFLISGFAVGYDRQYYYCHTKAKRFSEIDGLFGSNSSRFIIEGNSGTYDSVTYLLGLFDRDLKLYSTIDLTLRYSLDELMKISNISVKHY</sequence>
<evidence type="ECO:0000313" key="2">
    <source>
        <dbReference type="EMBL" id="ADY37620.1"/>
    </source>
</evidence>
<proteinExistence type="predicted"/>
<evidence type="ECO:0000313" key="3">
    <source>
        <dbReference type="Proteomes" id="UP000007486"/>
    </source>
</evidence>
<keyword evidence="3" id="KW-1185">Reference proteome</keyword>
<dbReference type="EMBL" id="CP002530">
    <property type="protein sequence ID" value="ADY37620.1"/>
    <property type="molecule type" value="Genomic_DNA"/>
</dbReference>
<gene>
    <name evidence="2" type="ordered locus">Bacsa_3092</name>
</gene>
<dbReference type="InterPro" id="IPR038180">
    <property type="entry name" value="FlgT_N_sf"/>
</dbReference>
<accession>F0R359</accession>
<feature type="chain" id="PRO_5003257446" description="Curli production assembly/transport component CsgG" evidence="1">
    <location>
        <begin position="24"/>
        <end position="388"/>
    </location>
</feature>
<evidence type="ECO:0008006" key="4">
    <source>
        <dbReference type="Google" id="ProtNLM"/>
    </source>
</evidence>
<keyword evidence="1" id="KW-0732">Signal</keyword>
<dbReference type="Gene3D" id="3.30.1660.40">
    <property type="entry name" value="FlgT, N-terminal domain"/>
    <property type="match status" value="1"/>
</dbReference>
<dbReference type="HOGENOM" id="CLU_711076_0_0_10"/>
<organism evidence="2 3">
    <name type="scientific">Phocaeicola salanitronis (strain DSM 18170 / JCM 13657 / CCUG 60908 / BL78)</name>
    <name type="common">Bacteroides salanitronis</name>
    <dbReference type="NCBI Taxonomy" id="667015"/>
    <lineage>
        <taxon>Bacteria</taxon>
        <taxon>Pseudomonadati</taxon>
        <taxon>Bacteroidota</taxon>
        <taxon>Bacteroidia</taxon>
        <taxon>Bacteroidales</taxon>
        <taxon>Bacteroidaceae</taxon>
        <taxon>Phocaeicola</taxon>
    </lineage>
</organism>
<dbReference type="KEGG" id="bsa:Bacsa_3092"/>
<dbReference type="STRING" id="667015.Bacsa_3092"/>
<reference evidence="2 3" key="1">
    <citation type="journal article" date="2011" name="Stand. Genomic Sci.">
        <title>Complete genome sequence of Bacteroides salanitronis type strain (BL78).</title>
        <authorList>
            <person name="Gronow S."/>
            <person name="Held B."/>
            <person name="Lucas S."/>
            <person name="Lapidus A."/>
            <person name="Del Rio T.G."/>
            <person name="Nolan M."/>
            <person name="Tice H."/>
            <person name="Deshpande S."/>
            <person name="Cheng J.F."/>
            <person name="Pitluck S."/>
            <person name="Liolios K."/>
            <person name="Pagani I."/>
            <person name="Ivanova N."/>
            <person name="Mavromatis K."/>
            <person name="Pati A."/>
            <person name="Tapia R."/>
            <person name="Han C."/>
            <person name="Goodwin L."/>
            <person name="Chen A."/>
            <person name="Palaniappan K."/>
            <person name="Land M."/>
            <person name="Hauser L."/>
            <person name="Chang Y.J."/>
            <person name="Jeffries C.D."/>
            <person name="Brambilla E.M."/>
            <person name="Rohde M."/>
            <person name="Goker M."/>
            <person name="Detter J.C."/>
            <person name="Woyke T."/>
            <person name="Bristow J."/>
            <person name="Markowitz V."/>
            <person name="Hugenholtz P."/>
            <person name="Kyrpides N.C."/>
            <person name="Klenk H.P."/>
            <person name="Eisen J.A."/>
        </authorList>
    </citation>
    <scope>NUCLEOTIDE SEQUENCE [LARGE SCALE GENOMIC DNA]</scope>
    <source>
        <strain evidence="2 3">DSM 18170</strain>
    </source>
</reference>